<dbReference type="EMBL" id="BMAV01015404">
    <property type="protein sequence ID" value="GFY64790.1"/>
    <property type="molecule type" value="Genomic_DNA"/>
</dbReference>
<comment type="caution">
    <text evidence="1">The sequence shown here is derived from an EMBL/GenBank/DDBJ whole genome shotgun (WGS) entry which is preliminary data.</text>
</comment>
<accession>A0A8X7CG41</accession>
<dbReference type="OrthoDB" id="6437641at2759"/>
<dbReference type="Proteomes" id="UP000886998">
    <property type="component" value="Unassembled WGS sequence"/>
</dbReference>
<reference evidence="1" key="1">
    <citation type="submission" date="2020-08" db="EMBL/GenBank/DDBJ databases">
        <title>Multicomponent nature underlies the extraordinary mechanical properties of spider dragline silk.</title>
        <authorList>
            <person name="Kono N."/>
            <person name="Nakamura H."/>
            <person name="Mori M."/>
            <person name="Yoshida Y."/>
            <person name="Ohtoshi R."/>
            <person name="Malay A.D."/>
            <person name="Moran D.A.P."/>
            <person name="Tomita M."/>
            <person name="Numata K."/>
            <person name="Arakawa K."/>
        </authorList>
    </citation>
    <scope>NUCLEOTIDE SEQUENCE</scope>
</reference>
<proteinExistence type="predicted"/>
<name>A0A8X7CG41_9ARAC</name>
<sequence>MTAKSSSSENIDIDEEKDDISVPGASRTVSPSQHAENLIYIAGLCSEVINNEFNPDSKDCIYYIKLCQVAFKVFCYFSFECCTIEVFDQSIDRDLMLDYYFSNFQHMYAMQQSHTNHLSLLFVSADQTTTYRRYVKNFIVLIKEFLIKINLVNFSEDPDYCICSHTKEALCWLGERTATLIKSFMNDCLKEKPNEENKELFLILSGFLNCHPERNLRYFYFKYLGACHLMKKICLISYLENLLGVRWNKAMQEIFLNTKLPHERAVFDKDFLQLNTMLSPERKVIFQSRTGYQHSSQKALPNEETCFAISILMYLKEYNVSLYQNKEIVWLLQKSWITINNSLSENIHYNIQLREFRQLVELLLEVYKSSAENELLFDLLRAPIEQLPHLNFITGFLNNVLAERNYKNFDEIFLSFIHYYNEKKYSSDVNVRVVEFLLIPSLIFSMKKADFKISEQMIDGVLECFENLKVAELNLKYRLYILRFSCLILEWASHNINNYFLKKLKDYVKERDFQIEKKYFHPSVKGWWNLFWIYLFKVTETKLNNDFVSEVLQNTLEAYSIDVQEINSRVIDILTPAICSDFNWRSYFTHWAQMILEEEILSNVNLNLNDNLRFKHVCFLILNHPEAYDVMNFKFVSILLKGTMTLFNSSAVEGKKLAVEIVETLFKCAEKIYNKENLTEGEEIAIKNIFQMCGDLLIQITNVYLTDKSSKELHKRGTEILKRIFGLFSLDELITWFANMDPLSIYNHISKVSGLFEKLITEFYIYIYEYVEVKLCYMPLNIKPFLEAFFEVIELVLKRTMWQPLHITINWDDFLKPSLTDFPHLISSITLLFDKIAKSLENILSKVFKLSIEKYFDKSMNCQILAFFKFIDAWLYNFLLSEISKPDIAIPKTQTSMFREFTNKHILKCMIESLGWLILRLLCSADDREGTQRIYLRDTKIIMALEIIELGCCETIYCDRIIDMLLDLIKKTSSKAILLIIMNIIKKYCVCIDSHNHKGNIQRLIQELAARIGQKFPNDTEICDLYFKIIEMFWFLFYRNSEIRTIRNDFSKISFKSEIHDTQQKFFCLFNKIISNNISEQMMYLTSESYWQHTTSFYFAPCVQLIISCVKDDPSLRLFSLGSMNIKRLSEDFMHSSEYSNNADFYRNYDQKTQILLKTLDSLKLI</sequence>
<dbReference type="AlphaFoldDB" id="A0A8X7CG41"/>
<keyword evidence="2" id="KW-1185">Reference proteome</keyword>
<evidence type="ECO:0000313" key="2">
    <source>
        <dbReference type="Proteomes" id="UP000886998"/>
    </source>
</evidence>
<organism evidence="1 2">
    <name type="scientific">Trichonephila inaurata madagascariensis</name>
    <dbReference type="NCBI Taxonomy" id="2747483"/>
    <lineage>
        <taxon>Eukaryota</taxon>
        <taxon>Metazoa</taxon>
        <taxon>Ecdysozoa</taxon>
        <taxon>Arthropoda</taxon>
        <taxon>Chelicerata</taxon>
        <taxon>Arachnida</taxon>
        <taxon>Araneae</taxon>
        <taxon>Araneomorphae</taxon>
        <taxon>Entelegynae</taxon>
        <taxon>Araneoidea</taxon>
        <taxon>Nephilidae</taxon>
        <taxon>Trichonephila</taxon>
        <taxon>Trichonephila inaurata</taxon>
    </lineage>
</organism>
<gene>
    <name evidence="1" type="primary">NCL1_16066</name>
    <name evidence="1" type="ORF">TNIN_107721</name>
</gene>
<evidence type="ECO:0000313" key="1">
    <source>
        <dbReference type="EMBL" id="GFY64790.1"/>
    </source>
</evidence>
<protein>
    <submittedName>
        <fullName evidence="1">Uncharacterized protein</fullName>
    </submittedName>
</protein>